<organism evidence="1 2">
    <name type="scientific">Salipiger aestuarii</name>
    <dbReference type="NCBI Taxonomy" id="568098"/>
    <lineage>
        <taxon>Bacteria</taxon>
        <taxon>Pseudomonadati</taxon>
        <taxon>Pseudomonadota</taxon>
        <taxon>Alphaproteobacteria</taxon>
        <taxon>Rhodobacterales</taxon>
        <taxon>Roseobacteraceae</taxon>
        <taxon>Salipiger</taxon>
    </lineage>
</organism>
<dbReference type="SUPFAM" id="SSF52833">
    <property type="entry name" value="Thioredoxin-like"/>
    <property type="match status" value="1"/>
</dbReference>
<proteinExistence type="predicted"/>
<dbReference type="Proteomes" id="UP000249165">
    <property type="component" value="Unassembled WGS sequence"/>
</dbReference>
<keyword evidence="2" id="KW-1185">Reference proteome</keyword>
<sequence length="238" mass="25951">MYRLTSWIATTCLAVAGSATLAQERSRDHDSPVVVELFTSQGCISCPAADAVLAELGQRDDVIALALHVDYWDYIGWRDSFGDPAFTKRQKGYARAAGRRSIYTPQMMIGGAFDVVGSRPMKVMDAVQHALDAPALATLTITRDGDMLLIRADPLGPLPETLVHLVRYTPRATVDITAGENEGRTVFYTHIAHGWQVLGLWNGEAPLEMQAEVTGDDPVVVILQEKGYGPILAASRLR</sequence>
<gene>
    <name evidence="1" type="ORF">ATI53_100315</name>
</gene>
<comment type="caution">
    <text evidence="1">The sequence shown here is derived from an EMBL/GenBank/DDBJ whole genome shotgun (WGS) entry which is preliminary data.</text>
</comment>
<dbReference type="AlphaFoldDB" id="A0A327YUY9"/>
<dbReference type="PANTHER" id="PTHR36057:SF1">
    <property type="entry name" value="LIPOPROTEIN LIPID ATTACHMENT SITE-LIKE PROTEIN, PUTATIVE (DUF1223)-RELATED"/>
    <property type="match status" value="1"/>
</dbReference>
<dbReference type="InterPro" id="IPR010634">
    <property type="entry name" value="DUF1223"/>
</dbReference>
<dbReference type="Pfam" id="PF06764">
    <property type="entry name" value="DUF1223"/>
    <property type="match status" value="1"/>
</dbReference>
<evidence type="ECO:0000313" key="2">
    <source>
        <dbReference type="Proteomes" id="UP000249165"/>
    </source>
</evidence>
<dbReference type="RefSeq" id="WP_009507168.1">
    <property type="nucleotide sequence ID" value="NZ_LIGK01000001.1"/>
</dbReference>
<dbReference type="InterPro" id="IPR036249">
    <property type="entry name" value="Thioredoxin-like_sf"/>
</dbReference>
<accession>A0A327YUY9</accession>
<protein>
    <submittedName>
        <fullName evidence="1">Uncharacterized protein</fullName>
    </submittedName>
</protein>
<reference evidence="1 2" key="1">
    <citation type="submission" date="2018-06" db="EMBL/GenBank/DDBJ databases">
        <title>Genomic Encyclopedia of Archaeal and Bacterial Type Strains, Phase II (KMG-II): from individual species to whole genera.</title>
        <authorList>
            <person name="Goeker M."/>
        </authorList>
    </citation>
    <scope>NUCLEOTIDE SEQUENCE [LARGE SCALE GENOMIC DNA]</scope>
    <source>
        <strain evidence="1 2">DSM 22011</strain>
    </source>
</reference>
<evidence type="ECO:0000313" key="1">
    <source>
        <dbReference type="EMBL" id="RAK21859.1"/>
    </source>
</evidence>
<dbReference type="OrthoDB" id="9808254at2"/>
<dbReference type="EMBL" id="QLMG01000003">
    <property type="protein sequence ID" value="RAK21859.1"/>
    <property type="molecule type" value="Genomic_DNA"/>
</dbReference>
<name>A0A327YUY9_9RHOB</name>
<dbReference type="PANTHER" id="PTHR36057">
    <property type="match status" value="1"/>
</dbReference>